<gene>
    <name evidence="2" type="ORF">D3874_19205</name>
</gene>
<dbReference type="InterPro" id="IPR003454">
    <property type="entry name" value="MOase_MmoB_DmpM"/>
</dbReference>
<accession>A0A418WFQ4</accession>
<comment type="caution">
    <text evidence="2">The sequence shown here is derived from an EMBL/GenBank/DDBJ whole genome shotgun (WGS) entry which is preliminary data.</text>
</comment>
<dbReference type="EMBL" id="QYUK01000011">
    <property type="protein sequence ID" value="RJF88843.1"/>
    <property type="molecule type" value="Genomic_DNA"/>
</dbReference>
<keyword evidence="3" id="KW-1185">Reference proteome</keyword>
<proteinExistence type="inferred from homology"/>
<keyword evidence="2" id="KW-0503">Monooxygenase</keyword>
<evidence type="ECO:0000313" key="3">
    <source>
        <dbReference type="Proteomes" id="UP000284605"/>
    </source>
</evidence>
<evidence type="ECO:0000256" key="1">
    <source>
        <dbReference type="ARBA" id="ARBA00006313"/>
    </source>
</evidence>
<sequence length="108" mass="12058">MTATAAATAAGEGLSNNLVGPVLRAGELAEVVVEAMRRDNPDAEVNVIDKRAYLRVQVLGECIVRRATIEELLRRPFIMQEIEPILASFAGQIEATERYVRFFLDQRR</sequence>
<name>A0A418WFQ4_9PROT</name>
<keyword evidence="2" id="KW-0560">Oxidoreductase</keyword>
<dbReference type="GO" id="GO:0004497">
    <property type="term" value="F:monooxygenase activity"/>
    <property type="evidence" value="ECO:0007669"/>
    <property type="project" value="UniProtKB-KW"/>
</dbReference>
<evidence type="ECO:0000313" key="2">
    <source>
        <dbReference type="EMBL" id="RJF88843.1"/>
    </source>
</evidence>
<dbReference type="InterPro" id="IPR036889">
    <property type="entry name" value="mOase_MmoB_DmpM_sf"/>
</dbReference>
<dbReference type="Proteomes" id="UP000284605">
    <property type="component" value="Unassembled WGS sequence"/>
</dbReference>
<organism evidence="2 3">
    <name type="scientific">Oleomonas cavernae</name>
    <dbReference type="NCBI Taxonomy" id="2320859"/>
    <lineage>
        <taxon>Bacteria</taxon>
        <taxon>Pseudomonadati</taxon>
        <taxon>Pseudomonadota</taxon>
        <taxon>Alphaproteobacteria</taxon>
        <taxon>Acetobacterales</taxon>
        <taxon>Acetobacteraceae</taxon>
        <taxon>Oleomonas</taxon>
    </lineage>
</organism>
<dbReference type="Pfam" id="PF02406">
    <property type="entry name" value="MmoB_DmpM"/>
    <property type="match status" value="1"/>
</dbReference>
<protein>
    <submittedName>
        <fullName evidence="2">Monooxygenase</fullName>
    </submittedName>
</protein>
<dbReference type="Gene3D" id="3.90.56.10">
    <property type="entry name" value="Monooxygenase component MmoB/DmpM"/>
    <property type="match status" value="1"/>
</dbReference>
<dbReference type="SUPFAM" id="SSF56029">
    <property type="entry name" value="Monooxygenase (hydroxylase) regulatory protein"/>
    <property type="match status" value="1"/>
</dbReference>
<comment type="similarity">
    <text evidence="1">Belongs to the TmoD/XamoD family.</text>
</comment>
<dbReference type="RefSeq" id="WP_119779760.1">
    <property type="nucleotide sequence ID" value="NZ_QYUK01000011.1"/>
</dbReference>
<reference evidence="2 3" key="1">
    <citation type="submission" date="2018-09" db="EMBL/GenBank/DDBJ databases">
        <authorList>
            <person name="Zhu H."/>
        </authorList>
    </citation>
    <scope>NUCLEOTIDE SEQUENCE [LARGE SCALE GENOMIC DNA]</scope>
    <source>
        <strain evidence="2 3">K1W22B-8</strain>
    </source>
</reference>
<dbReference type="OrthoDB" id="9805636at2"/>
<dbReference type="AlphaFoldDB" id="A0A418WFQ4"/>